<dbReference type="SUPFAM" id="SSF47090">
    <property type="entry name" value="PGBD-like"/>
    <property type="match status" value="1"/>
</dbReference>
<dbReference type="InterPro" id="IPR050979">
    <property type="entry name" value="LD-transpeptidase"/>
</dbReference>
<dbReference type="GO" id="GO:0005576">
    <property type="term" value="C:extracellular region"/>
    <property type="evidence" value="ECO:0007669"/>
    <property type="project" value="TreeGrafter"/>
</dbReference>
<dbReference type="GO" id="GO:0008360">
    <property type="term" value="P:regulation of cell shape"/>
    <property type="evidence" value="ECO:0007669"/>
    <property type="project" value="UniProtKB-UniRule"/>
</dbReference>
<dbReference type="UniPathway" id="UPA00219"/>
<dbReference type="GO" id="GO:0018104">
    <property type="term" value="P:peptidoglycan-protein cross-linking"/>
    <property type="evidence" value="ECO:0007669"/>
    <property type="project" value="TreeGrafter"/>
</dbReference>
<dbReference type="PROSITE" id="PS52029">
    <property type="entry name" value="LD_TPASE"/>
    <property type="match status" value="1"/>
</dbReference>
<keyword evidence="2" id="KW-0808">Transferase</keyword>
<dbReference type="eggNOG" id="COG3409">
    <property type="taxonomic scope" value="Bacteria"/>
</dbReference>
<dbReference type="InterPro" id="IPR036366">
    <property type="entry name" value="PGBDSf"/>
</dbReference>
<evidence type="ECO:0000259" key="7">
    <source>
        <dbReference type="PROSITE" id="PS52029"/>
    </source>
</evidence>
<dbReference type="InterPro" id="IPR036365">
    <property type="entry name" value="PGBD-like_sf"/>
</dbReference>
<evidence type="ECO:0000313" key="8">
    <source>
        <dbReference type="EMBL" id="KGN39697.1"/>
    </source>
</evidence>
<dbReference type="eggNOG" id="COG1376">
    <property type="taxonomic scope" value="Bacteria"/>
</dbReference>
<dbReference type="Gene3D" id="2.40.440.10">
    <property type="entry name" value="L,D-transpeptidase catalytic domain-like"/>
    <property type="match status" value="1"/>
</dbReference>
<evidence type="ECO:0000313" key="9">
    <source>
        <dbReference type="Proteomes" id="UP000030013"/>
    </source>
</evidence>
<evidence type="ECO:0000256" key="4">
    <source>
        <dbReference type="ARBA" id="ARBA00022984"/>
    </source>
</evidence>
<dbReference type="InterPro" id="IPR005490">
    <property type="entry name" value="LD_TPept_cat_dom"/>
</dbReference>
<evidence type="ECO:0000256" key="6">
    <source>
        <dbReference type="PROSITE-ProRule" id="PRU01373"/>
    </source>
</evidence>
<proteinExistence type="predicted"/>
<keyword evidence="5 6" id="KW-0961">Cell wall biogenesis/degradation</keyword>
<dbReference type="PANTHER" id="PTHR30582">
    <property type="entry name" value="L,D-TRANSPEPTIDASE"/>
    <property type="match status" value="1"/>
</dbReference>
<evidence type="ECO:0000256" key="3">
    <source>
        <dbReference type="ARBA" id="ARBA00022960"/>
    </source>
</evidence>
<evidence type="ECO:0000256" key="2">
    <source>
        <dbReference type="ARBA" id="ARBA00022679"/>
    </source>
</evidence>
<dbReference type="GO" id="GO:0016740">
    <property type="term" value="F:transferase activity"/>
    <property type="evidence" value="ECO:0007669"/>
    <property type="project" value="UniProtKB-KW"/>
</dbReference>
<dbReference type="STRING" id="1385519.N801_19590"/>
<dbReference type="PANTHER" id="PTHR30582:SF2">
    <property type="entry name" value="L,D-TRANSPEPTIDASE YCIB-RELATED"/>
    <property type="match status" value="1"/>
</dbReference>
<feature type="domain" description="L,D-TPase catalytic" evidence="7">
    <location>
        <begin position="85"/>
        <end position="205"/>
    </location>
</feature>
<comment type="caution">
    <text evidence="8">The sequence shown here is derived from an EMBL/GenBank/DDBJ whole genome shotgun (WGS) entry which is preliminary data.</text>
</comment>
<accession>A0A0A0JUC9</accession>
<dbReference type="GO" id="GO:0071555">
    <property type="term" value="P:cell wall organization"/>
    <property type="evidence" value="ECO:0007669"/>
    <property type="project" value="UniProtKB-UniRule"/>
</dbReference>
<feature type="active site" description="Proton donor/acceptor" evidence="6">
    <location>
        <position position="165"/>
    </location>
</feature>
<evidence type="ECO:0000256" key="5">
    <source>
        <dbReference type="ARBA" id="ARBA00023316"/>
    </source>
</evidence>
<sequence length="205" mass="22551">MAGAATRPTLVRGSTGSYVVAAQNRLNQLTYWCGRADGSFGPLTQQAVWALQKVAHVSRSGRIDAATWGLLDRGVRANPRTTSGTVIECDLAENTLMLVSSGRLRHTLNTSTGSGERYYSRGMWRTAYTPKGVFSVYYRYTSGWQTGALGSMWRPAYFKSGWAIHGSTSIPPYPASHGCLRVSVSAMNQLYAEGWPVIGRRVWIY</sequence>
<dbReference type="GO" id="GO:0071972">
    <property type="term" value="F:peptidoglycan L,D-transpeptidase activity"/>
    <property type="evidence" value="ECO:0007669"/>
    <property type="project" value="TreeGrafter"/>
</dbReference>
<dbReference type="Pfam" id="PF03734">
    <property type="entry name" value="YkuD"/>
    <property type="match status" value="1"/>
</dbReference>
<keyword evidence="9" id="KW-1185">Reference proteome</keyword>
<name>A0A0A0JUC9_9MICO</name>
<dbReference type="InterPro" id="IPR002477">
    <property type="entry name" value="Peptidoglycan-bd-like"/>
</dbReference>
<dbReference type="AlphaFoldDB" id="A0A0A0JUC9"/>
<keyword evidence="3 6" id="KW-0133">Cell shape</keyword>
<evidence type="ECO:0000256" key="1">
    <source>
        <dbReference type="ARBA" id="ARBA00004752"/>
    </source>
</evidence>
<dbReference type="Pfam" id="PF01471">
    <property type="entry name" value="PG_binding_1"/>
    <property type="match status" value="1"/>
</dbReference>
<protein>
    <submittedName>
        <fullName evidence="8">Peptidoglycan-binding protein</fullName>
    </submittedName>
</protein>
<feature type="active site" description="Nucleophile" evidence="6">
    <location>
        <position position="179"/>
    </location>
</feature>
<reference evidence="8 9" key="1">
    <citation type="submission" date="2013-08" db="EMBL/GenBank/DDBJ databases">
        <title>The genome sequence of Knoellia aerolata.</title>
        <authorList>
            <person name="Zhu W."/>
            <person name="Wang G."/>
        </authorList>
    </citation>
    <scope>NUCLEOTIDE SEQUENCE [LARGE SCALE GENOMIC DNA]</scope>
    <source>
        <strain evidence="8 9">DSM 18566</strain>
    </source>
</reference>
<comment type="pathway">
    <text evidence="1 6">Cell wall biogenesis; peptidoglycan biosynthesis.</text>
</comment>
<dbReference type="SUPFAM" id="SSF141523">
    <property type="entry name" value="L,D-transpeptidase catalytic domain-like"/>
    <property type="match status" value="1"/>
</dbReference>
<dbReference type="EMBL" id="AVPL01000078">
    <property type="protein sequence ID" value="KGN39697.1"/>
    <property type="molecule type" value="Genomic_DNA"/>
</dbReference>
<organism evidence="8 9">
    <name type="scientific">Knoellia aerolata DSM 18566</name>
    <dbReference type="NCBI Taxonomy" id="1385519"/>
    <lineage>
        <taxon>Bacteria</taxon>
        <taxon>Bacillati</taxon>
        <taxon>Actinomycetota</taxon>
        <taxon>Actinomycetes</taxon>
        <taxon>Micrococcales</taxon>
        <taxon>Intrasporangiaceae</taxon>
        <taxon>Knoellia</taxon>
    </lineage>
</organism>
<dbReference type="InterPro" id="IPR038063">
    <property type="entry name" value="Transpep_catalytic_dom"/>
</dbReference>
<dbReference type="Gene3D" id="1.10.101.10">
    <property type="entry name" value="PGBD-like superfamily/PGBD"/>
    <property type="match status" value="1"/>
</dbReference>
<dbReference type="Proteomes" id="UP000030013">
    <property type="component" value="Unassembled WGS sequence"/>
</dbReference>
<gene>
    <name evidence="8" type="ORF">N801_19590</name>
</gene>
<keyword evidence="4 6" id="KW-0573">Peptidoglycan synthesis</keyword>
<dbReference type="CDD" id="cd16913">
    <property type="entry name" value="YkuD_like"/>
    <property type="match status" value="1"/>
</dbReference>